<name>G9PC80_HYPAI</name>
<comment type="caution">
    <text evidence="4">The sequence shown here is derived from an EMBL/GenBank/DDBJ whole genome shotgun (WGS) entry which is preliminary data.</text>
</comment>
<feature type="non-terminal residue" evidence="4">
    <location>
        <position position="324"/>
    </location>
</feature>
<dbReference type="GO" id="GO:0005737">
    <property type="term" value="C:cytoplasm"/>
    <property type="evidence" value="ECO:0007669"/>
    <property type="project" value="TreeGrafter"/>
</dbReference>
<evidence type="ECO:0000313" key="5">
    <source>
        <dbReference type="Proteomes" id="UP000005426"/>
    </source>
</evidence>
<dbReference type="GO" id="GO:0044550">
    <property type="term" value="P:secondary metabolite biosynthetic process"/>
    <property type="evidence" value="ECO:0007669"/>
    <property type="project" value="TreeGrafter"/>
</dbReference>
<keyword evidence="2" id="KW-0597">Phosphoprotein</keyword>
<dbReference type="Gene3D" id="3.40.50.12780">
    <property type="entry name" value="N-terminal domain of ligase-like"/>
    <property type="match status" value="1"/>
</dbReference>
<dbReference type="HOGENOM" id="CLU_000022_2_12_1"/>
<dbReference type="EMBL" id="ABDG02000029">
    <property type="protein sequence ID" value="EHK39862.1"/>
    <property type="molecule type" value="Genomic_DNA"/>
</dbReference>
<protein>
    <submittedName>
        <fullName evidence="4">Non-ribosomal peptide synthetase</fullName>
    </submittedName>
</protein>
<dbReference type="InterPro" id="IPR020845">
    <property type="entry name" value="AMP-binding_CS"/>
</dbReference>
<dbReference type="PROSITE" id="PS00455">
    <property type="entry name" value="AMP_BINDING"/>
    <property type="match status" value="1"/>
</dbReference>
<evidence type="ECO:0000256" key="2">
    <source>
        <dbReference type="ARBA" id="ARBA00022553"/>
    </source>
</evidence>
<evidence type="ECO:0000256" key="1">
    <source>
        <dbReference type="ARBA" id="ARBA00022450"/>
    </source>
</evidence>
<dbReference type="OMA" id="FVICERK"/>
<dbReference type="AlphaFoldDB" id="G9PC80"/>
<dbReference type="STRING" id="452589.G9PC80"/>
<dbReference type="OrthoDB" id="416786at2759"/>
<sequence>MAGGAFVPLDPASPAGRLRGIIDDTHAGLAIVSPACGNALDGLGVEVLLIDETTLSELPDPSQTIVSTAKPENSSVILFTSGSTGKAKGMVIQHNNICSSSNAYGADLGIGPGTRVFQFSAYTFDVGILDCLVSLMRGACLCVPSDHARVNDLPGAIRSTKADWVFLTPTVADLLSPAEVPSLKILCLGGEAISKKCADRWVNHVELHGLYGPAEASICAWNPTVGKSGRSTNLGRPLSSAFWVVEPSNYRQLVPVGCVGELLIEGPMLARGYLNVSDDVAANWMEDVDWLPGGQKRVYRTGDLVRRIADGTFEYLGRMDTQIK</sequence>
<evidence type="ECO:0000259" key="3">
    <source>
        <dbReference type="Pfam" id="PF00501"/>
    </source>
</evidence>
<dbReference type="eggNOG" id="KOG1178">
    <property type="taxonomic scope" value="Eukaryota"/>
</dbReference>
<keyword evidence="5" id="KW-1185">Reference proteome</keyword>
<dbReference type="Proteomes" id="UP000005426">
    <property type="component" value="Unassembled WGS sequence"/>
</dbReference>
<evidence type="ECO:0000313" key="4">
    <source>
        <dbReference type="EMBL" id="EHK39862.1"/>
    </source>
</evidence>
<dbReference type="GO" id="GO:0031177">
    <property type="term" value="F:phosphopantetheine binding"/>
    <property type="evidence" value="ECO:0007669"/>
    <property type="project" value="TreeGrafter"/>
</dbReference>
<gene>
    <name evidence="4" type="ORF">TRIATDRAFT_48813</name>
</gene>
<dbReference type="InterPro" id="IPR042099">
    <property type="entry name" value="ANL_N_sf"/>
</dbReference>
<dbReference type="PANTHER" id="PTHR45527:SF1">
    <property type="entry name" value="FATTY ACID SYNTHASE"/>
    <property type="match status" value="1"/>
</dbReference>
<proteinExistence type="predicted"/>
<dbReference type="PANTHER" id="PTHR45527">
    <property type="entry name" value="NONRIBOSOMAL PEPTIDE SYNTHETASE"/>
    <property type="match status" value="1"/>
</dbReference>
<accession>G9PC80</accession>
<reference evidence="4 5" key="1">
    <citation type="journal article" date="2011" name="Genome Biol.">
        <title>Comparative genome sequence analysis underscores mycoparasitism as the ancestral life style of Trichoderma.</title>
        <authorList>
            <person name="Kubicek C.P."/>
            <person name="Herrera-Estrella A."/>
            <person name="Seidl-Seiboth V."/>
            <person name="Martinez D.A."/>
            <person name="Druzhinina I.S."/>
            <person name="Thon M."/>
            <person name="Zeilinger S."/>
            <person name="Casas-Flores S."/>
            <person name="Horwitz B.A."/>
            <person name="Mukherjee P.K."/>
            <person name="Mukherjee M."/>
            <person name="Kredics L."/>
            <person name="Alcaraz L.D."/>
            <person name="Aerts A."/>
            <person name="Antal Z."/>
            <person name="Atanasova L."/>
            <person name="Cervantes-Badillo M.G."/>
            <person name="Challacombe J."/>
            <person name="Chertkov O."/>
            <person name="McCluskey K."/>
            <person name="Coulpier F."/>
            <person name="Deshpande N."/>
            <person name="von Doehren H."/>
            <person name="Ebbole D.J."/>
            <person name="Esquivel-Naranjo E.U."/>
            <person name="Fekete E."/>
            <person name="Flipphi M."/>
            <person name="Glaser F."/>
            <person name="Gomez-Rodriguez E.Y."/>
            <person name="Gruber S."/>
            <person name="Han C."/>
            <person name="Henrissat B."/>
            <person name="Hermosa R."/>
            <person name="Hernandez-Onate M."/>
            <person name="Karaffa L."/>
            <person name="Kosti I."/>
            <person name="Le Crom S."/>
            <person name="Lindquist E."/>
            <person name="Lucas S."/>
            <person name="Luebeck M."/>
            <person name="Luebeck P.S."/>
            <person name="Margeot A."/>
            <person name="Metz B."/>
            <person name="Misra M."/>
            <person name="Nevalainen H."/>
            <person name="Omann M."/>
            <person name="Packer N."/>
            <person name="Perrone G."/>
            <person name="Uresti-Rivera E.E."/>
            <person name="Salamov A."/>
            <person name="Schmoll M."/>
            <person name="Seiboth B."/>
            <person name="Shapiro H."/>
            <person name="Sukno S."/>
            <person name="Tamayo-Ramos J.A."/>
            <person name="Tisch D."/>
            <person name="Wiest A."/>
            <person name="Wilkinson H.H."/>
            <person name="Zhang M."/>
            <person name="Coutinho P.M."/>
            <person name="Kenerley C.M."/>
            <person name="Monte E."/>
            <person name="Baker S.E."/>
            <person name="Grigoriev I.V."/>
        </authorList>
    </citation>
    <scope>NUCLEOTIDE SEQUENCE [LARGE SCALE GENOMIC DNA]</scope>
    <source>
        <strain evidence="5">ATCC 20476 / IMI 206040</strain>
    </source>
</reference>
<dbReference type="InterPro" id="IPR000873">
    <property type="entry name" value="AMP-dep_synth/lig_dom"/>
</dbReference>
<feature type="domain" description="AMP-dependent synthetase/ligase" evidence="3">
    <location>
        <begin position="1"/>
        <end position="274"/>
    </location>
</feature>
<organism evidence="4 5">
    <name type="scientific">Hypocrea atroviridis (strain ATCC 20476 / IMI 206040)</name>
    <name type="common">Trichoderma atroviride</name>
    <dbReference type="NCBI Taxonomy" id="452589"/>
    <lineage>
        <taxon>Eukaryota</taxon>
        <taxon>Fungi</taxon>
        <taxon>Dikarya</taxon>
        <taxon>Ascomycota</taxon>
        <taxon>Pezizomycotina</taxon>
        <taxon>Sordariomycetes</taxon>
        <taxon>Hypocreomycetidae</taxon>
        <taxon>Hypocreales</taxon>
        <taxon>Hypocreaceae</taxon>
        <taxon>Trichoderma</taxon>
    </lineage>
</organism>
<dbReference type="GO" id="GO:0043041">
    <property type="term" value="P:amino acid activation for nonribosomal peptide biosynthetic process"/>
    <property type="evidence" value="ECO:0007669"/>
    <property type="project" value="TreeGrafter"/>
</dbReference>
<dbReference type="Pfam" id="PF00501">
    <property type="entry name" value="AMP-binding"/>
    <property type="match status" value="1"/>
</dbReference>
<dbReference type="SUPFAM" id="SSF56801">
    <property type="entry name" value="Acetyl-CoA synthetase-like"/>
    <property type="match status" value="1"/>
</dbReference>
<keyword evidence="1" id="KW-0596">Phosphopantetheine</keyword>